<feature type="compositionally biased region" description="Polar residues" evidence="6">
    <location>
        <begin position="1001"/>
        <end position="1023"/>
    </location>
</feature>
<dbReference type="SMART" id="SM00409">
    <property type="entry name" value="IG"/>
    <property type="match status" value="3"/>
</dbReference>
<dbReference type="GO" id="GO:0016020">
    <property type="term" value="C:membrane"/>
    <property type="evidence" value="ECO:0007669"/>
    <property type="project" value="UniProtKB-SubCell"/>
</dbReference>
<feature type="region of interest" description="Disordered" evidence="6">
    <location>
        <begin position="932"/>
        <end position="1023"/>
    </location>
</feature>
<dbReference type="PANTHER" id="PTHR11640">
    <property type="entry name" value="NEPHRIN"/>
    <property type="match status" value="1"/>
</dbReference>
<feature type="domain" description="Ig-like" evidence="7">
    <location>
        <begin position="1084"/>
        <end position="1178"/>
    </location>
</feature>
<feature type="region of interest" description="Disordered" evidence="6">
    <location>
        <begin position="1"/>
        <end position="27"/>
    </location>
</feature>
<proteinExistence type="predicted"/>
<dbReference type="FunFam" id="2.60.40.10:FF:002273">
    <property type="entry name" value="Disorganized muscle protein 1"/>
    <property type="match status" value="1"/>
</dbReference>
<feature type="region of interest" description="Disordered" evidence="6">
    <location>
        <begin position="271"/>
        <end position="314"/>
    </location>
</feature>
<dbReference type="SMART" id="SM00408">
    <property type="entry name" value="IGc2"/>
    <property type="match status" value="2"/>
</dbReference>
<evidence type="ECO:0000256" key="2">
    <source>
        <dbReference type="ARBA" id="ARBA00023136"/>
    </source>
</evidence>
<name>A0AAE8ZPG7_CAEBR</name>
<feature type="region of interest" description="Disordered" evidence="6">
    <location>
        <begin position="140"/>
        <end position="254"/>
    </location>
</feature>
<accession>A0AAE8ZPG7</accession>
<evidence type="ECO:0000256" key="4">
    <source>
        <dbReference type="ARBA" id="ARBA00023180"/>
    </source>
</evidence>
<dbReference type="FunFam" id="2.60.40.10:FF:002646">
    <property type="entry name" value="Disorganized muscle protein 1"/>
    <property type="match status" value="1"/>
</dbReference>
<dbReference type="EMBL" id="CP090896">
    <property type="protein sequence ID" value="ULT83358.1"/>
    <property type="molecule type" value="Genomic_DNA"/>
</dbReference>
<dbReference type="InterPro" id="IPR013783">
    <property type="entry name" value="Ig-like_fold"/>
</dbReference>
<keyword evidence="4" id="KW-0325">Glycoprotein</keyword>
<feature type="region of interest" description="Disordered" evidence="6">
    <location>
        <begin position="429"/>
        <end position="452"/>
    </location>
</feature>
<feature type="compositionally biased region" description="Polar residues" evidence="6">
    <location>
        <begin position="1"/>
        <end position="23"/>
    </location>
</feature>
<feature type="domain" description="Ig-like" evidence="7">
    <location>
        <begin position="1183"/>
        <end position="1282"/>
    </location>
</feature>
<feature type="region of interest" description="Disordered" evidence="6">
    <location>
        <begin position="866"/>
        <end position="886"/>
    </location>
</feature>
<dbReference type="InterPro" id="IPR003599">
    <property type="entry name" value="Ig_sub"/>
</dbReference>
<evidence type="ECO:0000256" key="1">
    <source>
        <dbReference type="ARBA" id="ARBA00004479"/>
    </source>
</evidence>
<feature type="region of interest" description="Disordered" evidence="6">
    <location>
        <begin position="731"/>
        <end position="750"/>
    </location>
</feature>
<gene>
    <name evidence="8" type="ORF">L3Y34_012539</name>
</gene>
<feature type="domain" description="Ig-like" evidence="7">
    <location>
        <begin position="1290"/>
        <end position="1387"/>
    </location>
</feature>
<dbReference type="InterPro" id="IPR051275">
    <property type="entry name" value="Cell_adhesion_signaling"/>
</dbReference>
<dbReference type="InterPro" id="IPR007110">
    <property type="entry name" value="Ig-like_dom"/>
</dbReference>
<keyword evidence="5" id="KW-0393">Immunoglobulin domain</keyword>
<dbReference type="Gene3D" id="2.60.40.10">
    <property type="entry name" value="Immunoglobulins"/>
    <property type="match status" value="3"/>
</dbReference>
<dbReference type="InterPro" id="IPR036179">
    <property type="entry name" value="Ig-like_dom_sf"/>
</dbReference>
<feature type="compositionally biased region" description="Polar residues" evidence="6">
    <location>
        <begin position="202"/>
        <end position="214"/>
    </location>
</feature>
<sequence>MSSCSTITVYSQDNERPGTSNRSFGECGSRSQFVREIEKWSGLPRTSTPIKNPGCSTSIRPNTRHRGRTRDSPQLALAQPKLSLTAIRSHLSSFRPISRTDQWVEDVKKLNRYDKTEYLELLQGSNGSNASIQMLLKNQRPDLDDEGEPIGQETIKERSNNRHPLGESNPLDKSLSPQEKNETTSRSPQRRPASDLTVLLDTLQNKNGTNQSIQRLLKRQRPNVDSEGESEDTKRPRISKEPLLPRSDSSSPEIYTNVRGCMERNMGMLLRQQQQRQDESEKRAIQEKQSTSSGANYPTSLVRTKPKTSENSSLPQIRLLSKSPISHPAENQINTSMHRNLKRSTVGSNQGDVRARKSLSGALSPKVCTGINESVQQLLRQQRPDVDSEGETIDEKNKNRSTEKSLVFKSSESMKYIGANQNVQEILKQQRPDLDSEGETIRDGRSTSSSLSPQLQIISNEIIPSTLKPLYGQIGINETTRRFSQQQQNNFAVGNGTIQKRKSVSSSPAKYRGINHRVQQLLREQRPDVDSEGETVEERRPSITAFKIRFIPECLEPTDTWQDEIGTNERVQKLMKELRPDVDSDGESIDIIYEKPDTTTSKQRSPRKRKSMMDCEWKTIQTRMNKSDTLLQQINTGINESVQELLRKQRPDVDSEGETIEERNKKCTRKSLVIKSTESMKYIGANQSLQEILKQQRPDLDSEGETMQDGRCVSEADGVRGRHLKQQRNYVASGGGSIRKRKSISSSPNKFTGINHIVQELLRQQRPHLDSEGETAEERKTRSPTLKILFIKECPEPTEMLPDDIGTNKSVQKLMRELRPDVDSEGELVETSQTRITDRLLVRSHSNSFIPFEKFRGCTGTSTLKKEHANADSEGRATQKRSWQAPSIAKSPKLLGELKTVTGSPLKMQETIWRQRQDIEFRWESIDDKNIRRSYQSSQPSPYKVTGFNGNVQESPKKKHPIIDEREKLSLSSTDPLPHRKSQSLESSHDSKRLKLPNVLDTPSSSKQSVPEDTSSTSMNDSFGSNLSFEPCSAFEEKYAFGPRGRVLYITVQWINPGRAGIKCRIGTWTETEFCDVMPDGKAPHFPQQPVARQNDDGSLELECFVDANPTPQVKWYYDNKEVENSGRFSANLANKGSDSYSAILTIKELADADAGAYRCAIVNPHGKGNANFNLKLTGFSSPTFVEKPQISSRDDGQVMVMEFRAKSILEPTFVWQKLVGGGAEEIIANSDRIKAVKKLEAGNVYYSALEIKEPTKDKDAGQFICTVKNESGKLTATFTVKFEVPEGAPSFTRKPQILQQTSSGGEPAICFDIGYSARMNPQVTWISPKSKKMKESSRIKFKTNDEGNGNFTAQLELTNYKAKDSGTYTCNIKNDAGEANVELTLNIEGPLDDYADDSEN</sequence>
<feature type="compositionally biased region" description="Polar residues" evidence="6">
    <location>
        <begin position="44"/>
        <end position="61"/>
    </location>
</feature>
<evidence type="ECO:0000256" key="5">
    <source>
        <dbReference type="ARBA" id="ARBA00023319"/>
    </source>
</evidence>
<feature type="compositionally biased region" description="Polar residues" evidence="6">
    <location>
        <begin position="336"/>
        <end position="351"/>
    </location>
</feature>
<keyword evidence="2" id="KW-0472">Membrane</keyword>
<feature type="compositionally biased region" description="Polar residues" evidence="6">
    <location>
        <begin position="287"/>
        <end position="302"/>
    </location>
</feature>
<evidence type="ECO:0000313" key="9">
    <source>
        <dbReference type="Proteomes" id="UP000827892"/>
    </source>
</evidence>
<feature type="compositionally biased region" description="Basic and acidic residues" evidence="6">
    <location>
        <begin position="276"/>
        <end position="286"/>
    </location>
</feature>
<feature type="compositionally biased region" description="Basic and acidic residues" evidence="6">
    <location>
        <begin position="866"/>
        <end position="877"/>
    </location>
</feature>
<dbReference type="SUPFAM" id="SSF48726">
    <property type="entry name" value="Immunoglobulin"/>
    <property type="match status" value="3"/>
</dbReference>
<keyword evidence="3" id="KW-1015">Disulfide bond</keyword>
<evidence type="ECO:0000256" key="3">
    <source>
        <dbReference type="ARBA" id="ARBA00023157"/>
    </source>
</evidence>
<dbReference type="InterPro" id="IPR003598">
    <property type="entry name" value="Ig_sub2"/>
</dbReference>
<evidence type="ECO:0000256" key="6">
    <source>
        <dbReference type="SAM" id="MobiDB-lite"/>
    </source>
</evidence>
<reference evidence="8 9" key="1">
    <citation type="submission" date="2022-05" db="EMBL/GenBank/DDBJ databases">
        <title>Chromosome-level reference genomes for two strains of Caenorhabditis briggsae: an improved platform for comparative genomics.</title>
        <authorList>
            <person name="Stevens L."/>
            <person name="Andersen E.C."/>
        </authorList>
    </citation>
    <scope>NUCLEOTIDE SEQUENCE [LARGE SCALE GENOMIC DNA]</scope>
    <source>
        <strain evidence="8">QX1410_ONT</strain>
        <tissue evidence="8">Whole-organism</tissue>
    </source>
</reference>
<feature type="compositionally biased region" description="Basic and acidic residues" evidence="6">
    <location>
        <begin position="231"/>
        <end position="240"/>
    </location>
</feature>
<dbReference type="PROSITE" id="PS50835">
    <property type="entry name" value="IG_LIKE"/>
    <property type="match status" value="3"/>
</dbReference>
<dbReference type="Pfam" id="PF07679">
    <property type="entry name" value="I-set"/>
    <property type="match status" value="2"/>
</dbReference>
<dbReference type="Proteomes" id="UP000827892">
    <property type="component" value="Chromosome X"/>
</dbReference>
<dbReference type="FunFam" id="2.60.40.10:FF:002165">
    <property type="entry name" value="Disorganized muscle protein 1"/>
    <property type="match status" value="1"/>
</dbReference>
<feature type="compositionally biased region" description="Basic and acidic residues" evidence="6">
    <location>
        <begin position="429"/>
        <end position="445"/>
    </location>
</feature>
<evidence type="ECO:0000259" key="7">
    <source>
        <dbReference type="PROSITE" id="PS50835"/>
    </source>
</evidence>
<feature type="compositionally biased region" description="Basic and acidic residues" evidence="6">
    <location>
        <begin position="393"/>
        <end position="403"/>
    </location>
</feature>
<feature type="region of interest" description="Disordered" evidence="6">
    <location>
        <begin position="42"/>
        <end position="72"/>
    </location>
</feature>
<feature type="region of interest" description="Disordered" evidence="6">
    <location>
        <begin position="336"/>
        <end position="361"/>
    </location>
</feature>
<feature type="region of interest" description="Disordered" evidence="6">
    <location>
        <begin position="380"/>
        <end position="407"/>
    </location>
</feature>
<dbReference type="InterPro" id="IPR013098">
    <property type="entry name" value="Ig_I-set"/>
</dbReference>
<dbReference type="PANTHER" id="PTHR11640:SF31">
    <property type="entry name" value="IRREGULAR CHIASM C-ROUGHEST PROTEIN-RELATED"/>
    <property type="match status" value="1"/>
</dbReference>
<organism evidence="8 9">
    <name type="scientific">Caenorhabditis briggsae</name>
    <dbReference type="NCBI Taxonomy" id="6238"/>
    <lineage>
        <taxon>Eukaryota</taxon>
        <taxon>Metazoa</taxon>
        <taxon>Ecdysozoa</taxon>
        <taxon>Nematoda</taxon>
        <taxon>Chromadorea</taxon>
        <taxon>Rhabditida</taxon>
        <taxon>Rhabditina</taxon>
        <taxon>Rhabditomorpha</taxon>
        <taxon>Rhabditoidea</taxon>
        <taxon>Rhabditidae</taxon>
        <taxon>Peloderinae</taxon>
        <taxon>Caenorhabditis</taxon>
    </lineage>
</organism>
<dbReference type="CDD" id="cd00096">
    <property type="entry name" value="Ig"/>
    <property type="match status" value="1"/>
</dbReference>
<evidence type="ECO:0000313" key="8">
    <source>
        <dbReference type="EMBL" id="ULT83358.1"/>
    </source>
</evidence>
<protein>
    <recommendedName>
        <fullName evidence="7">Ig-like domain-containing protein</fullName>
    </recommendedName>
</protein>
<comment type="subcellular location">
    <subcellularLocation>
        <location evidence="1">Membrane</location>
        <topology evidence="1">Single-pass type I membrane protein</topology>
    </subcellularLocation>
</comment>